<dbReference type="AlphaFoldDB" id="A0A0C4E1G0"/>
<name>A0A0C4E1G0_MAGP6</name>
<reference evidence="2" key="5">
    <citation type="submission" date="2015-06" db="UniProtKB">
        <authorList>
            <consortium name="EnsemblFungi"/>
        </authorList>
    </citation>
    <scope>IDENTIFICATION</scope>
    <source>
        <strain evidence="2">ATCC 64411</strain>
    </source>
</reference>
<evidence type="ECO:0000313" key="2">
    <source>
        <dbReference type="EnsemblFungi" id="MAPG_06221T0"/>
    </source>
</evidence>
<dbReference type="EnsemblFungi" id="MAPG_06221T0">
    <property type="protein sequence ID" value="MAPG_06221T0"/>
    <property type="gene ID" value="MAPG_06221"/>
</dbReference>
<evidence type="ECO:0000313" key="3">
    <source>
        <dbReference type="Proteomes" id="UP000011715"/>
    </source>
</evidence>
<keyword evidence="3" id="KW-1185">Reference proteome</keyword>
<organism evidence="2 3">
    <name type="scientific">Magnaporthiopsis poae (strain ATCC 64411 / 73-15)</name>
    <name type="common">Kentucky bluegrass fungus</name>
    <name type="synonym">Magnaporthe poae</name>
    <dbReference type="NCBI Taxonomy" id="644358"/>
    <lineage>
        <taxon>Eukaryota</taxon>
        <taxon>Fungi</taxon>
        <taxon>Dikarya</taxon>
        <taxon>Ascomycota</taxon>
        <taxon>Pezizomycotina</taxon>
        <taxon>Sordariomycetes</taxon>
        <taxon>Sordariomycetidae</taxon>
        <taxon>Magnaporthales</taxon>
        <taxon>Magnaporthaceae</taxon>
        <taxon>Magnaporthiopsis</taxon>
    </lineage>
</organism>
<reference evidence="1" key="3">
    <citation type="submission" date="2011-03" db="EMBL/GenBank/DDBJ databases">
        <title>Annotation of Magnaporthe poae ATCC 64411.</title>
        <authorList>
            <person name="Ma L.-J."/>
            <person name="Dead R."/>
            <person name="Young S.K."/>
            <person name="Zeng Q."/>
            <person name="Gargeya S."/>
            <person name="Fitzgerald M."/>
            <person name="Haas B."/>
            <person name="Abouelleil A."/>
            <person name="Alvarado L."/>
            <person name="Arachchi H.M."/>
            <person name="Berlin A."/>
            <person name="Brown A."/>
            <person name="Chapman S.B."/>
            <person name="Chen Z."/>
            <person name="Dunbar C."/>
            <person name="Freedman E."/>
            <person name="Gearin G."/>
            <person name="Gellesch M."/>
            <person name="Goldberg J."/>
            <person name="Griggs A."/>
            <person name="Gujja S."/>
            <person name="Heiman D."/>
            <person name="Howarth C."/>
            <person name="Larson L."/>
            <person name="Lui A."/>
            <person name="MacDonald P.J.P."/>
            <person name="Mehta T."/>
            <person name="Montmayeur A."/>
            <person name="Murphy C."/>
            <person name="Neiman D."/>
            <person name="Pearson M."/>
            <person name="Priest M."/>
            <person name="Roberts A."/>
            <person name="Saif S."/>
            <person name="Shea T."/>
            <person name="Shenoy N."/>
            <person name="Sisk P."/>
            <person name="Stolte C."/>
            <person name="Sykes S."/>
            <person name="Yandava C."/>
            <person name="Wortman J."/>
            <person name="Nusbaum C."/>
            <person name="Birren B."/>
        </authorList>
    </citation>
    <scope>NUCLEOTIDE SEQUENCE</scope>
    <source>
        <strain evidence="1">ATCC 64411</strain>
    </source>
</reference>
<dbReference type="EMBL" id="GL876970">
    <property type="protein sequence ID" value="KLU87219.1"/>
    <property type="molecule type" value="Genomic_DNA"/>
</dbReference>
<dbReference type="EMBL" id="ADBL01001494">
    <property type="status" value="NOT_ANNOTATED_CDS"/>
    <property type="molecule type" value="Genomic_DNA"/>
</dbReference>
<protein>
    <submittedName>
        <fullName evidence="1 2">Uncharacterized protein</fullName>
    </submittedName>
</protein>
<accession>A0A0C4E1G0</accession>
<proteinExistence type="predicted"/>
<reference evidence="1" key="1">
    <citation type="submission" date="2010-05" db="EMBL/GenBank/DDBJ databases">
        <title>The Genome Sequence of Magnaporthe poae strain ATCC 64411.</title>
        <authorList>
            <consortium name="The Broad Institute Genome Sequencing Platform"/>
            <consortium name="Broad Institute Genome Sequencing Center for Infectious Disease"/>
            <person name="Ma L.-J."/>
            <person name="Dead R."/>
            <person name="Young S."/>
            <person name="Zeng Q."/>
            <person name="Koehrsen M."/>
            <person name="Alvarado L."/>
            <person name="Berlin A."/>
            <person name="Chapman S.B."/>
            <person name="Chen Z."/>
            <person name="Freedman E."/>
            <person name="Gellesch M."/>
            <person name="Goldberg J."/>
            <person name="Griggs A."/>
            <person name="Gujja S."/>
            <person name="Heilman E.R."/>
            <person name="Heiman D."/>
            <person name="Hepburn T."/>
            <person name="Howarth C."/>
            <person name="Jen D."/>
            <person name="Larson L."/>
            <person name="Mehta T."/>
            <person name="Neiman D."/>
            <person name="Pearson M."/>
            <person name="Roberts A."/>
            <person name="Saif S."/>
            <person name="Shea T."/>
            <person name="Shenoy N."/>
            <person name="Sisk P."/>
            <person name="Stolte C."/>
            <person name="Sykes S."/>
            <person name="Walk T."/>
            <person name="White J."/>
            <person name="Yandava C."/>
            <person name="Haas B."/>
            <person name="Nusbaum C."/>
            <person name="Birren B."/>
        </authorList>
    </citation>
    <scope>NUCLEOTIDE SEQUENCE</scope>
    <source>
        <strain evidence="1">ATCC 64411</strain>
    </source>
</reference>
<gene>
    <name evidence="1" type="ORF">MAPG_06221</name>
</gene>
<dbReference type="VEuPathDB" id="FungiDB:MAPG_06221"/>
<reference evidence="2" key="4">
    <citation type="journal article" date="2015" name="G3 (Bethesda)">
        <title>Genome sequences of three phytopathogenic species of the Magnaporthaceae family of fungi.</title>
        <authorList>
            <person name="Okagaki L.H."/>
            <person name="Nunes C.C."/>
            <person name="Sailsbery J."/>
            <person name="Clay B."/>
            <person name="Brown D."/>
            <person name="John T."/>
            <person name="Oh Y."/>
            <person name="Young N."/>
            <person name="Fitzgerald M."/>
            <person name="Haas B.J."/>
            <person name="Zeng Q."/>
            <person name="Young S."/>
            <person name="Adiconis X."/>
            <person name="Fan L."/>
            <person name="Levin J.Z."/>
            <person name="Mitchell T.K."/>
            <person name="Okubara P.A."/>
            <person name="Farman M.L."/>
            <person name="Kohn L.M."/>
            <person name="Birren B."/>
            <person name="Ma L.-J."/>
            <person name="Dean R.A."/>
        </authorList>
    </citation>
    <scope>NUCLEOTIDE SEQUENCE</scope>
    <source>
        <strain evidence="2">ATCC 64411 / 73-15</strain>
    </source>
</reference>
<reference evidence="3" key="2">
    <citation type="submission" date="2010-05" db="EMBL/GenBank/DDBJ databases">
        <title>The genome sequence of Magnaporthe poae strain ATCC 64411.</title>
        <authorList>
            <person name="Ma L.-J."/>
            <person name="Dead R."/>
            <person name="Young S."/>
            <person name="Zeng Q."/>
            <person name="Koehrsen M."/>
            <person name="Alvarado L."/>
            <person name="Berlin A."/>
            <person name="Chapman S.B."/>
            <person name="Chen Z."/>
            <person name="Freedman E."/>
            <person name="Gellesch M."/>
            <person name="Goldberg J."/>
            <person name="Griggs A."/>
            <person name="Gujja S."/>
            <person name="Heilman E.R."/>
            <person name="Heiman D."/>
            <person name="Hepburn T."/>
            <person name="Howarth C."/>
            <person name="Jen D."/>
            <person name="Larson L."/>
            <person name="Mehta T."/>
            <person name="Neiman D."/>
            <person name="Pearson M."/>
            <person name="Roberts A."/>
            <person name="Saif S."/>
            <person name="Shea T."/>
            <person name="Shenoy N."/>
            <person name="Sisk P."/>
            <person name="Stolte C."/>
            <person name="Sykes S."/>
            <person name="Walk T."/>
            <person name="White J."/>
            <person name="Yandava C."/>
            <person name="Haas B."/>
            <person name="Nusbaum C."/>
            <person name="Birren B."/>
        </authorList>
    </citation>
    <scope>NUCLEOTIDE SEQUENCE [LARGE SCALE GENOMIC DNA]</scope>
    <source>
        <strain evidence="3">ATCC 64411 / 73-15</strain>
    </source>
</reference>
<dbReference type="Proteomes" id="UP000011715">
    <property type="component" value="Unassembled WGS sequence"/>
</dbReference>
<sequence>MFSSGALPLRPALRPARIFLKTDSPDSAELWVQYLVLRRLLLGREPASLTARALHQELVPLAAKNRASQQPMLGHSTQPSIGSVLTITNPPGPLVELQPCLLTLS</sequence>
<evidence type="ECO:0000313" key="1">
    <source>
        <dbReference type="EMBL" id="KLU87219.1"/>
    </source>
</evidence>